<accession>A0A383VZQ5</accession>
<feature type="domain" description="RNase III" evidence="3">
    <location>
        <begin position="105"/>
        <end position="237"/>
    </location>
</feature>
<dbReference type="InterPro" id="IPR000999">
    <property type="entry name" value="RNase_III_dom"/>
</dbReference>
<dbReference type="Pfam" id="PF00636">
    <property type="entry name" value="Ribonuclease_3"/>
    <property type="match status" value="1"/>
</dbReference>
<dbReference type="EMBL" id="FNXT01001017">
    <property type="protein sequence ID" value="SZX70935.1"/>
    <property type="molecule type" value="Genomic_DNA"/>
</dbReference>
<feature type="region of interest" description="Disordered" evidence="2">
    <location>
        <begin position="30"/>
        <end position="73"/>
    </location>
</feature>
<reference evidence="4 5" key="1">
    <citation type="submission" date="2016-10" db="EMBL/GenBank/DDBJ databases">
        <authorList>
            <person name="Cai Z."/>
        </authorList>
    </citation>
    <scope>NUCLEOTIDE SEQUENCE [LARGE SCALE GENOMIC DNA]</scope>
</reference>
<dbReference type="SUPFAM" id="SSF69065">
    <property type="entry name" value="RNase III domain-like"/>
    <property type="match status" value="1"/>
</dbReference>
<dbReference type="SMART" id="SM00535">
    <property type="entry name" value="RIBOc"/>
    <property type="match status" value="1"/>
</dbReference>
<evidence type="ECO:0000256" key="2">
    <source>
        <dbReference type="SAM" id="MobiDB-lite"/>
    </source>
</evidence>
<keyword evidence="5" id="KW-1185">Reference proteome</keyword>
<feature type="compositionally biased region" description="Low complexity" evidence="2">
    <location>
        <begin position="51"/>
        <end position="72"/>
    </location>
</feature>
<dbReference type="Proteomes" id="UP000256970">
    <property type="component" value="Unassembled WGS sequence"/>
</dbReference>
<sequence length="560" mass="60334">MRSLQRAALLTKTSAADSICYFTRALRQDKPTARTGTSRPSKGTCRVAGLSSNSSSSSYPPSAVSSSAGAPAKRQRLNPAANGLNHSLPSSSGLLQLHGGDSSSLQQLQEFLGFEFRREELLAQACTHSADKQALSYRQLAFVGDAALWMLFAQHAFHTFGQQEDPVSGRWPAQMSGLLSRASCAATARQWGLQAYLQHSSSSSSSRGSGMNNGQWSTDALAEMFEGVMGALLLDSDYSTVQQLLQPWVAESFEAARAASAAKAAAAASTAAAVHDCAVQQQQQQQQQQQGVQGSSWVCAATSSSTCAELEQMVLLLQEQLYQQCGYCFQDMGVLHTCSEHVLQLLSSGSSNPQADKWHFIGFSLLQFAAAQHAYTEQCEPLTSSSMWQQLRWRQQGHGVVAAAAASDSISCNTFSEASSLLSSNSSDFGSFSEDACCNRTSSSSSSNQVHLMSKQMANLTNLRHRAKMWLWLGLDPSPLLPVDSYVLSSKWKLQKAALARCLDLLLAAVYLDGGMQPAMHVLQQLLQQTPPTGLCKAWIPGWAQKSGSSWGGTLYPKAR</sequence>
<evidence type="ECO:0000313" key="4">
    <source>
        <dbReference type="EMBL" id="SZX70935.1"/>
    </source>
</evidence>
<dbReference type="GO" id="GO:0004525">
    <property type="term" value="F:ribonuclease III activity"/>
    <property type="evidence" value="ECO:0007669"/>
    <property type="project" value="InterPro"/>
</dbReference>
<evidence type="ECO:0000313" key="5">
    <source>
        <dbReference type="Proteomes" id="UP000256970"/>
    </source>
</evidence>
<dbReference type="STRING" id="3088.A0A383VZQ5"/>
<keyword evidence="1" id="KW-0378">Hydrolase</keyword>
<gene>
    <name evidence="4" type="ORF">BQ4739_LOCUS11091</name>
</gene>
<dbReference type="PROSITE" id="PS50142">
    <property type="entry name" value="RNASE_3_2"/>
    <property type="match status" value="1"/>
</dbReference>
<dbReference type="InterPro" id="IPR036389">
    <property type="entry name" value="RNase_III_sf"/>
</dbReference>
<dbReference type="PANTHER" id="PTHR14950">
    <property type="entry name" value="DICER-RELATED"/>
    <property type="match status" value="1"/>
</dbReference>
<dbReference type="Gene3D" id="1.10.1520.10">
    <property type="entry name" value="Ribonuclease III domain"/>
    <property type="match status" value="2"/>
</dbReference>
<evidence type="ECO:0000259" key="3">
    <source>
        <dbReference type="PROSITE" id="PS50142"/>
    </source>
</evidence>
<protein>
    <recommendedName>
        <fullName evidence="3">RNase III domain-containing protein</fullName>
    </recommendedName>
</protein>
<organism evidence="4 5">
    <name type="scientific">Tetradesmus obliquus</name>
    <name type="common">Green alga</name>
    <name type="synonym">Acutodesmus obliquus</name>
    <dbReference type="NCBI Taxonomy" id="3088"/>
    <lineage>
        <taxon>Eukaryota</taxon>
        <taxon>Viridiplantae</taxon>
        <taxon>Chlorophyta</taxon>
        <taxon>core chlorophytes</taxon>
        <taxon>Chlorophyceae</taxon>
        <taxon>CS clade</taxon>
        <taxon>Sphaeropleales</taxon>
        <taxon>Scenedesmaceae</taxon>
        <taxon>Tetradesmus</taxon>
    </lineage>
</organism>
<evidence type="ECO:0000256" key="1">
    <source>
        <dbReference type="ARBA" id="ARBA00022801"/>
    </source>
</evidence>
<dbReference type="GO" id="GO:0006396">
    <property type="term" value="P:RNA processing"/>
    <property type="evidence" value="ECO:0007669"/>
    <property type="project" value="InterPro"/>
</dbReference>
<dbReference type="AlphaFoldDB" id="A0A383VZQ5"/>
<proteinExistence type="predicted"/>
<dbReference type="CDD" id="cd00593">
    <property type="entry name" value="RIBOc"/>
    <property type="match status" value="1"/>
</dbReference>
<name>A0A383VZQ5_TETOB</name>